<feature type="compositionally biased region" description="Polar residues" evidence="1">
    <location>
        <begin position="312"/>
        <end position="321"/>
    </location>
</feature>
<comment type="caution">
    <text evidence="2">The sequence shown here is derived from an EMBL/GenBank/DDBJ whole genome shotgun (WGS) entry which is preliminary data.</text>
</comment>
<evidence type="ECO:0000313" key="2">
    <source>
        <dbReference type="EMBL" id="MFD1829747.1"/>
    </source>
</evidence>
<protein>
    <submittedName>
        <fullName evidence="2">DUF6397 family protein</fullName>
    </submittedName>
</protein>
<organism evidence="2 3">
    <name type="scientific">Streptomyces desertarenae</name>
    <dbReference type="NCBI Taxonomy" id="2666184"/>
    <lineage>
        <taxon>Bacteria</taxon>
        <taxon>Bacillati</taxon>
        <taxon>Actinomycetota</taxon>
        <taxon>Actinomycetes</taxon>
        <taxon>Kitasatosporales</taxon>
        <taxon>Streptomycetaceae</taxon>
        <taxon>Streptomyces</taxon>
    </lineage>
</organism>
<dbReference type="Proteomes" id="UP001597365">
    <property type="component" value="Unassembled WGS sequence"/>
</dbReference>
<accession>A0ABW4PHX4</accession>
<sequence length="327" mass="34934">MSVARVRASALETAGVAGVREAEAAPRPLPCAPPAQDAPGGVRGAPVEAVPAGEACRALGLKPRELELAVELGEIGAVAAGPPCGRGRRVPAAELARLRAEEGFPATLRERLRLVGAREGAELLGVSRARFARLARTGCVGPVRFSLNRYRAVVWFYLATELRDVAGHRPDLLRGPLPEGVRRMLARGEDWRPRHWRNRRIAQAVRRTDDPWAAAAAHAAVLAPDVLAEAVPDPAERARLEELRPALVTARPDSPAAGRVVRALLTADGEEEVLWHRLGLAAALGTARAARPLSRPEEGPGARCGRHPAVRNSPSCITEATSRPRRS</sequence>
<feature type="region of interest" description="Disordered" evidence="1">
    <location>
        <begin position="22"/>
        <end position="45"/>
    </location>
</feature>
<keyword evidence="3" id="KW-1185">Reference proteome</keyword>
<evidence type="ECO:0000256" key="1">
    <source>
        <dbReference type="SAM" id="MobiDB-lite"/>
    </source>
</evidence>
<evidence type="ECO:0000313" key="3">
    <source>
        <dbReference type="Proteomes" id="UP001597365"/>
    </source>
</evidence>
<dbReference type="RefSeq" id="WP_380898603.1">
    <property type="nucleotide sequence ID" value="NZ_JBHUFU010000004.1"/>
</dbReference>
<gene>
    <name evidence="2" type="ORF">ACFSJS_08715</name>
</gene>
<reference evidence="3" key="1">
    <citation type="journal article" date="2019" name="Int. J. Syst. Evol. Microbiol.">
        <title>The Global Catalogue of Microorganisms (GCM) 10K type strain sequencing project: providing services to taxonomists for standard genome sequencing and annotation.</title>
        <authorList>
            <consortium name="The Broad Institute Genomics Platform"/>
            <consortium name="The Broad Institute Genome Sequencing Center for Infectious Disease"/>
            <person name="Wu L."/>
            <person name="Ma J."/>
        </authorList>
    </citation>
    <scope>NUCLEOTIDE SEQUENCE [LARGE SCALE GENOMIC DNA]</scope>
    <source>
        <strain evidence="3">CGMCC 4.7455</strain>
    </source>
</reference>
<dbReference type="EMBL" id="JBHUFU010000004">
    <property type="protein sequence ID" value="MFD1829747.1"/>
    <property type="molecule type" value="Genomic_DNA"/>
</dbReference>
<feature type="region of interest" description="Disordered" evidence="1">
    <location>
        <begin position="286"/>
        <end position="327"/>
    </location>
</feature>
<dbReference type="InterPro" id="IPR045652">
    <property type="entry name" value="DUF6397"/>
</dbReference>
<dbReference type="Pfam" id="PF19934">
    <property type="entry name" value="DUF6397"/>
    <property type="match status" value="1"/>
</dbReference>
<name>A0ABW4PHX4_9ACTN</name>
<proteinExistence type="predicted"/>